<proteinExistence type="predicted"/>
<comment type="caution">
    <text evidence="6">The sequence shown here is derived from an EMBL/GenBank/DDBJ whole genome shotgun (WGS) entry which is preliminary data.</text>
</comment>
<feature type="transmembrane region" description="Helical" evidence="3">
    <location>
        <begin position="116"/>
        <end position="135"/>
    </location>
</feature>
<dbReference type="Proteomes" id="UP000708208">
    <property type="component" value="Unassembled WGS sequence"/>
</dbReference>
<feature type="transmembrane region" description="Helical" evidence="3">
    <location>
        <begin position="147"/>
        <end position="165"/>
    </location>
</feature>
<accession>A0A8J2KME0</accession>
<dbReference type="EMBL" id="CAJVCH010400115">
    <property type="protein sequence ID" value="CAG7817665.1"/>
    <property type="molecule type" value="Genomic_DNA"/>
</dbReference>
<gene>
    <name evidence="6" type="ORF">AFUS01_LOCUS28217</name>
</gene>
<dbReference type="AlphaFoldDB" id="A0A8J2KME0"/>
<dbReference type="InterPro" id="IPR018000">
    <property type="entry name" value="Neurotransmitter_ion_chnl_CS"/>
</dbReference>
<evidence type="ECO:0000259" key="4">
    <source>
        <dbReference type="Pfam" id="PF02931"/>
    </source>
</evidence>
<dbReference type="FunFam" id="1.20.58.390:FF:000043">
    <property type="entry name" value="AcetylCholine Receptor"/>
    <property type="match status" value="1"/>
</dbReference>
<sequence>ADDYTQGYMPSRAMVSHDGKVFWPPPTKFRSTCPVDVTYFPFDDQICTMKLGSWTYNGFQVDVTNRTTDVDLTNYVSNGEWELLEAALQRNVVYYSCCPEPFPDVTITLIIRRKTLYYIYNVVLPCIMLSVLTLLVFCLPPDSGEKIALGITVLLAFSVFMLAIAEKMPETSESIPLIGIYLTAVMAITSVSVIVTVV</sequence>
<feature type="domain" description="Neurotransmitter-gated ion-channel transmembrane" evidence="5">
    <location>
        <begin position="123"/>
        <end position="198"/>
    </location>
</feature>
<keyword evidence="7" id="KW-1185">Reference proteome</keyword>
<dbReference type="Pfam" id="PF02931">
    <property type="entry name" value="Neur_chan_LBD"/>
    <property type="match status" value="1"/>
</dbReference>
<reference evidence="6" key="1">
    <citation type="submission" date="2021-06" db="EMBL/GenBank/DDBJ databases">
        <authorList>
            <person name="Hodson N. C."/>
            <person name="Mongue J. A."/>
            <person name="Jaron S. K."/>
        </authorList>
    </citation>
    <scope>NUCLEOTIDE SEQUENCE</scope>
</reference>
<feature type="non-terminal residue" evidence="6">
    <location>
        <position position="1"/>
    </location>
</feature>
<dbReference type="InterPro" id="IPR006029">
    <property type="entry name" value="Neurotrans-gated_channel_TM"/>
</dbReference>
<evidence type="ECO:0000256" key="3">
    <source>
        <dbReference type="SAM" id="Phobius"/>
    </source>
</evidence>
<dbReference type="Pfam" id="PF02932">
    <property type="entry name" value="Neur_chan_memb"/>
    <property type="match status" value="1"/>
</dbReference>
<dbReference type="InterPro" id="IPR006202">
    <property type="entry name" value="Neur_chan_lig-bd"/>
</dbReference>
<keyword evidence="3" id="KW-1133">Transmembrane helix</keyword>
<feature type="transmembrane region" description="Helical" evidence="3">
    <location>
        <begin position="177"/>
        <end position="197"/>
    </location>
</feature>
<dbReference type="GO" id="GO:0016020">
    <property type="term" value="C:membrane"/>
    <property type="evidence" value="ECO:0007669"/>
    <property type="project" value="UniProtKB-SubCell"/>
</dbReference>
<protein>
    <submittedName>
        <fullName evidence="6">Uncharacterized protein</fullName>
    </submittedName>
</protein>
<feature type="non-terminal residue" evidence="6">
    <location>
        <position position="198"/>
    </location>
</feature>
<dbReference type="OrthoDB" id="5975154at2759"/>
<keyword evidence="3" id="KW-0812">Transmembrane</keyword>
<dbReference type="GO" id="GO:0005230">
    <property type="term" value="F:extracellular ligand-gated monoatomic ion channel activity"/>
    <property type="evidence" value="ECO:0007669"/>
    <property type="project" value="InterPro"/>
</dbReference>
<evidence type="ECO:0000313" key="6">
    <source>
        <dbReference type="EMBL" id="CAG7817665.1"/>
    </source>
</evidence>
<dbReference type="CDD" id="cd18997">
    <property type="entry name" value="LGIC_ECD_nAChR"/>
    <property type="match status" value="1"/>
</dbReference>
<evidence type="ECO:0000256" key="1">
    <source>
        <dbReference type="ARBA" id="ARBA00004141"/>
    </source>
</evidence>
<evidence type="ECO:0000313" key="7">
    <source>
        <dbReference type="Proteomes" id="UP000708208"/>
    </source>
</evidence>
<comment type="subcellular location">
    <subcellularLocation>
        <location evidence="1">Membrane</location>
        <topology evidence="1">Multi-pass membrane protein</topology>
    </subcellularLocation>
</comment>
<dbReference type="PROSITE" id="PS00236">
    <property type="entry name" value="NEUROTR_ION_CHANNEL"/>
    <property type="match status" value="1"/>
</dbReference>
<dbReference type="GO" id="GO:0004888">
    <property type="term" value="F:transmembrane signaling receptor activity"/>
    <property type="evidence" value="ECO:0007669"/>
    <property type="project" value="InterPro"/>
</dbReference>
<dbReference type="FunFam" id="2.70.170.10:FF:000060">
    <property type="entry name" value="Nicotinic acetylcholine receptor subunit alpha4"/>
    <property type="match status" value="1"/>
</dbReference>
<dbReference type="CDD" id="cd19051">
    <property type="entry name" value="LGIC_TM_cation"/>
    <property type="match status" value="1"/>
</dbReference>
<name>A0A8J2KME0_9HEXA</name>
<evidence type="ECO:0000256" key="2">
    <source>
        <dbReference type="ARBA" id="ARBA00023136"/>
    </source>
</evidence>
<evidence type="ECO:0000259" key="5">
    <source>
        <dbReference type="Pfam" id="PF02932"/>
    </source>
</evidence>
<organism evidence="6 7">
    <name type="scientific">Allacma fusca</name>
    <dbReference type="NCBI Taxonomy" id="39272"/>
    <lineage>
        <taxon>Eukaryota</taxon>
        <taxon>Metazoa</taxon>
        <taxon>Ecdysozoa</taxon>
        <taxon>Arthropoda</taxon>
        <taxon>Hexapoda</taxon>
        <taxon>Collembola</taxon>
        <taxon>Symphypleona</taxon>
        <taxon>Sminthuridae</taxon>
        <taxon>Allacma</taxon>
    </lineage>
</organism>
<dbReference type="PANTHER" id="PTHR18945">
    <property type="entry name" value="NEUROTRANSMITTER GATED ION CHANNEL"/>
    <property type="match status" value="1"/>
</dbReference>
<keyword evidence="2 3" id="KW-0472">Membrane</keyword>
<feature type="domain" description="Neurotransmitter-gated ion-channel ligand-binding" evidence="4">
    <location>
        <begin position="11"/>
        <end position="115"/>
    </location>
</feature>
<dbReference type="InterPro" id="IPR006201">
    <property type="entry name" value="Neur_channel"/>
</dbReference>